<keyword evidence="2" id="KW-0456">Lyase</keyword>
<organism evidence="2 3">
    <name type="scientific">Treponema saccharophilum DSM 2985</name>
    <dbReference type="NCBI Taxonomy" id="907348"/>
    <lineage>
        <taxon>Bacteria</taxon>
        <taxon>Pseudomonadati</taxon>
        <taxon>Spirochaetota</taxon>
        <taxon>Spirochaetia</taxon>
        <taxon>Spirochaetales</taxon>
        <taxon>Treponemataceae</taxon>
        <taxon>Treponema</taxon>
    </lineage>
</organism>
<evidence type="ECO:0000256" key="1">
    <source>
        <dbReference type="SAM" id="SignalP"/>
    </source>
</evidence>
<feature type="chain" id="PRO_5003610168" evidence="1">
    <location>
        <begin position="20"/>
        <end position="163"/>
    </location>
</feature>
<feature type="signal peptide" evidence="1">
    <location>
        <begin position="1"/>
        <end position="19"/>
    </location>
</feature>
<evidence type="ECO:0000313" key="2">
    <source>
        <dbReference type="EMBL" id="EIC02551.1"/>
    </source>
</evidence>
<name>H7EIM3_9SPIR</name>
<reference evidence="2 3" key="1">
    <citation type="submission" date="2011-09" db="EMBL/GenBank/DDBJ databases">
        <title>The draft genome of Treponema saccharophilum DSM 2985.</title>
        <authorList>
            <consortium name="US DOE Joint Genome Institute (JGI-PGF)"/>
            <person name="Lucas S."/>
            <person name="Copeland A."/>
            <person name="Lapidus A."/>
            <person name="Glavina del Rio T."/>
            <person name="Dalin E."/>
            <person name="Tice H."/>
            <person name="Bruce D."/>
            <person name="Goodwin L."/>
            <person name="Pitluck S."/>
            <person name="Peters L."/>
            <person name="Kyrpides N."/>
            <person name="Mavromatis K."/>
            <person name="Ivanova N."/>
            <person name="Markowitz V."/>
            <person name="Cheng J.-F."/>
            <person name="Hugenholtz P."/>
            <person name="Woyke T."/>
            <person name="Wu D."/>
            <person name="Gronow S."/>
            <person name="Wellnitz S."/>
            <person name="Brambilla E."/>
            <person name="Klenk H.-P."/>
            <person name="Eisen J.A."/>
        </authorList>
    </citation>
    <scope>NUCLEOTIDE SEQUENCE [LARGE SCALE GENOMIC DNA]</scope>
    <source>
        <strain evidence="2 3">DSM 2985</strain>
    </source>
</reference>
<gene>
    <name evidence="2" type="ORF">TresaDRAFT_2429</name>
</gene>
<accession>H7EIM3</accession>
<comment type="caution">
    <text evidence="2">The sequence shown here is derived from an EMBL/GenBank/DDBJ whole genome shotgun (WGS) entry which is preliminary data.</text>
</comment>
<dbReference type="EMBL" id="AGRW01000037">
    <property type="protein sequence ID" value="EIC02551.1"/>
    <property type="molecule type" value="Genomic_DNA"/>
</dbReference>
<dbReference type="RefSeq" id="WP_002702865.1">
    <property type="nucleotide sequence ID" value="NZ_AGRW01000037.1"/>
</dbReference>
<keyword evidence="3" id="KW-1185">Reference proteome</keyword>
<evidence type="ECO:0000313" key="3">
    <source>
        <dbReference type="Proteomes" id="UP000003571"/>
    </source>
</evidence>
<dbReference type="AlphaFoldDB" id="H7EIM3"/>
<dbReference type="Proteomes" id="UP000003571">
    <property type="component" value="Unassembled WGS sequence"/>
</dbReference>
<protein>
    <submittedName>
        <fullName evidence="2">Polysaccharide lyase family 1 modular protein with two candidate pectate lyase domains</fullName>
    </submittedName>
</protein>
<dbReference type="PATRIC" id="fig|907348.3.peg.678"/>
<proteinExistence type="predicted"/>
<keyword evidence="1" id="KW-0732">Signal</keyword>
<sequence>MKRIIAAFSLAILSFAAFAGGTLKADDCAAGDIAAGKKVVVKGFTLTAPDKGLKVEDKSASPIKNGDVSYAKRIKMNGADGFVEFSAKAGEKISVVATSTSKDKAREIIITDNKNKKLSRMEAPAWNMETPLFTEGTFDVPEDGIYRVKGFGGGVYIFELSVN</sequence>
<dbReference type="GO" id="GO:0016829">
    <property type="term" value="F:lyase activity"/>
    <property type="evidence" value="ECO:0007669"/>
    <property type="project" value="UniProtKB-KW"/>
</dbReference>